<dbReference type="EMBL" id="JBHSFA010000007">
    <property type="protein sequence ID" value="MFC4543395.1"/>
    <property type="molecule type" value="Genomic_DNA"/>
</dbReference>
<dbReference type="InterPro" id="IPR056493">
    <property type="entry name" value="HVO_0513_N"/>
</dbReference>
<feature type="domain" description="HTH bat-type" evidence="3">
    <location>
        <begin position="157"/>
        <end position="204"/>
    </location>
</feature>
<evidence type="ECO:0000313" key="6">
    <source>
        <dbReference type="Proteomes" id="UP001595898"/>
    </source>
</evidence>
<dbReference type="Pfam" id="PF24278">
    <property type="entry name" value="HVO_0513_N"/>
    <property type="match status" value="1"/>
</dbReference>
<name>A0ABD5PSW9_9EURY</name>
<proteinExistence type="predicted"/>
<dbReference type="PANTHER" id="PTHR34236">
    <property type="entry name" value="DIMETHYL SULFOXIDE REDUCTASE TRANSCRIPTIONAL ACTIVATOR"/>
    <property type="match status" value="1"/>
</dbReference>
<comment type="caution">
    <text evidence="5">The sequence shown here is derived from an EMBL/GenBank/DDBJ whole genome shotgun (WGS) entry which is preliminary data.</text>
</comment>
<feature type="domain" description="HVO-0513-like N-terminal" evidence="4">
    <location>
        <begin position="17"/>
        <end position="147"/>
    </location>
</feature>
<keyword evidence="6" id="KW-1185">Reference proteome</keyword>
<reference evidence="5 6" key="1">
    <citation type="journal article" date="2019" name="Int. J. Syst. Evol. Microbiol.">
        <title>The Global Catalogue of Microorganisms (GCM) 10K type strain sequencing project: providing services to taxonomists for standard genome sequencing and annotation.</title>
        <authorList>
            <consortium name="The Broad Institute Genomics Platform"/>
            <consortium name="The Broad Institute Genome Sequencing Center for Infectious Disease"/>
            <person name="Wu L."/>
            <person name="Ma J."/>
        </authorList>
    </citation>
    <scope>NUCLEOTIDE SEQUENCE [LARGE SCALE GENOMIC DNA]</scope>
    <source>
        <strain evidence="5 6">WLHS5</strain>
    </source>
</reference>
<evidence type="ECO:0000259" key="4">
    <source>
        <dbReference type="Pfam" id="PF24278"/>
    </source>
</evidence>
<keyword evidence="2" id="KW-0804">Transcription</keyword>
<dbReference type="Pfam" id="PF04967">
    <property type="entry name" value="HTH_10"/>
    <property type="match status" value="1"/>
</dbReference>
<dbReference type="RefSeq" id="WP_250139929.1">
    <property type="nucleotide sequence ID" value="NZ_JALIQP010000002.1"/>
</dbReference>
<dbReference type="AlphaFoldDB" id="A0ABD5PSW9"/>
<protein>
    <submittedName>
        <fullName evidence="5">Helix-turn-helix domain-containing protein</fullName>
    </submittedName>
</protein>
<gene>
    <name evidence="5" type="ORF">ACFO5R_15805</name>
</gene>
<accession>A0ABD5PSW9</accession>
<sequence>MKSIGIEIGYTKETIPPLHEGLCESPALDRELIVGGQSVDGTETITSFVYGEPEPYESLLSDRDAVLEYDITTADDGFFCYLRRELGPDGLSLLDALAQNTVVVVPPIEVRSDRTIRLTLVGHSTDLTAVMEEAPDGIRFDVRWVGDDVTVSDTAVTDRQSRALRAAWEVGFYEVPRKAGIEAVADELGCAVSTASELLRRGEANAVERVLEDGP</sequence>
<evidence type="ECO:0000256" key="1">
    <source>
        <dbReference type="ARBA" id="ARBA00023015"/>
    </source>
</evidence>
<dbReference type="PANTHER" id="PTHR34236:SF1">
    <property type="entry name" value="DIMETHYL SULFOXIDE REDUCTASE TRANSCRIPTIONAL ACTIVATOR"/>
    <property type="match status" value="1"/>
</dbReference>
<dbReference type="Proteomes" id="UP001595898">
    <property type="component" value="Unassembled WGS sequence"/>
</dbReference>
<evidence type="ECO:0000256" key="2">
    <source>
        <dbReference type="ARBA" id="ARBA00023163"/>
    </source>
</evidence>
<evidence type="ECO:0000259" key="3">
    <source>
        <dbReference type="Pfam" id="PF04967"/>
    </source>
</evidence>
<evidence type="ECO:0000313" key="5">
    <source>
        <dbReference type="EMBL" id="MFC4543395.1"/>
    </source>
</evidence>
<organism evidence="5 6">
    <name type="scientific">Halosolutus amylolyticus</name>
    <dbReference type="NCBI Taxonomy" id="2932267"/>
    <lineage>
        <taxon>Archaea</taxon>
        <taxon>Methanobacteriati</taxon>
        <taxon>Methanobacteriota</taxon>
        <taxon>Stenosarchaea group</taxon>
        <taxon>Halobacteria</taxon>
        <taxon>Halobacteriales</taxon>
        <taxon>Natrialbaceae</taxon>
        <taxon>Halosolutus</taxon>
    </lineage>
</organism>
<dbReference type="InterPro" id="IPR007050">
    <property type="entry name" value="HTH_bacterioopsin"/>
</dbReference>
<keyword evidence="1" id="KW-0805">Transcription regulation</keyword>